<gene>
    <name evidence="1" type="ORF">TTRE_0000689601</name>
</gene>
<sequence>MYHPLWQGRLRWLRVRLGQVHDAVVGDDSLESVGGSQTFSAHELGQLRHDGARMRFAPPLVDALQLGPHGLYGLRVGAGVSVDEVRWVIHSRMIVFIAAETAVGSPLIIHHCRLRTHMGPYNG</sequence>
<keyword evidence="2" id="KW-1185">Reference proteome</keyword>
<keyword evidence="1" id="KW-0808">Transferase</keyword>
<dbReference type="GO" id="GO:0016740">
    <property type="term" value="F:transferase activity"/>
    <property type="evidence" value="ECO:0007669"/>
    <property type="project" value="UniProtKB-KW"/>
</dbReference>
<protein>
    <submittedName>
        <fullName evidence="1">Glycosyltransferase family 2</fullName>
    </submittedName>
</protein>
<reference evidence="1" key="2">
    <citation type="submission" date="2014-03" db="EMBL/GenBank/DDBJ databases">
        <title>The whipworm genome and dual-species transcriptomics of an intimate host-pathogen interaction.</title>
        <authorList>
            <person name="Foth B.J."/>
            <person name="Tsai I.J."/>
            <person name="Reid A.J."/>
            <person name="Bancroft A.J."/>
            <person name="Nichol S."/>
            <person name="Tracey A."/>
            <person name="Holroyd N."/>
            <person name="Cotton J.A."/>
            <person name="Stanley E.J."/>
            <person name="Zarowiecki M."/>
            <person name="Liu J.Z."/>
            <person name="Huckvale T."/>
            <person name="Cooper P.J."/>
            <person name="Grencis R.K."/>
            <person name="Berriman M."/>
        </authorList>
    </citation>
    <scope>NUCLEOTIDE SEQUENCE [LARGE SCALE GENOMIC DNA]</scope>
</reference>
<organism evidence="1 2">
    <name type="scientific">Trichuris trichiura</name>
    <name type="common">Whipworm</name>
    <name type="synonym">Trichocephalus trichiurus</name>
    <dbReference type="NCBI Taxonomy" id="36087"/>
    <lineage>
        <taxon>Eukaryota</taxon>
        <taxon>Metazoa</taxon>
        <taxon>Ecdysozoa</taxon>
        <taxon>Nematoda</taxon>
        <taxon>Enoplea</taxon>
        <taxon>Dorylaimia</taxon>
        <taxon>Trichinellida</taxon>
        <taxon>Trichuridae</taxon>
        <taxon>Trichuris</taxon>
    </lineage>
</organism>
<accession>A0A077ZJ08</accession>
<name>A0A077ZJ08_TRITR</name>
<reference evidence="1" key="1">
    <citation type="submission" date="2014-01" db="EMBL/GenBank/DDBJ databases">
        <authorList>
            <person name="Aslett M."/>
        </authorList>
    </citation>
    <scope>NUCLEOTIDE SEQUENCE</scope>
</reference>
<evidence type="ECO:0000313" key="2">
    <source>
        <dbReference type="Proteomes" id="UP000030665"/>
    </source>
</evidence>
<dbReference type="Proteomes" id="UP000030665">
    <property type="component" value="Unassembled WGS sequence"/>
</dbReference>
<proteinExistence type="predicted"/>
<evidence type="ECO:0000313" key="1">
    <source>
        <dbReference type="EMBL" id="CDW58575.1"/>
    </source>
</evidence>
<dbReference type="EMBL" id="HG806371">
    <property type="protein sequence ID" value="CDW58575.1"/>
    <property type="molecule type" value="Genomic_DNA"/>
</dbReference>
<dbReference type="AlphaFoldDB" id="A0A077ZJ08"/>